<dbReference type="Pfam" id="PF03281">
    <property type="entry name" value="Mab-21"/>
    <property type="match status" value="1"/>
</dbReference>
<feature type="domain" description="Mab-21-like nucleotidyltransferase" evidence="2">
    <location>
        <begin position="76"/>
        <end position="257"/>
    </location>
</feature>
<proteinExistence type="inferred from homology"/>
<reference evidence="3 4" key="1">
    <citation type="journal article" date="2017" name="BMC Biol.">
        <title>Genomic innovations, transcriptional plasticity and gene loss underlying the evolution and divergence of two highly polyphagous and invasive Helicoverpa pest species.</title>
        <authorList>
            <person name="Pearce S.L."/>
            <person name="Clarke D.F."/>
            <person name="East P.D."/>
            <person name="Elfekih S."/>
            <person name="Gordon K.H."/>
            <person name="Jermiin L.S."/>
            <person name="McGaughran A."/>
            <person name="Oakeshott J.G."/>
            <person name="Papanikolaou A."/>
            <person name="Perera O.P."/>
            <person name="Rane R.V."/>
            <person name="Richards S."/>
            <person name="Tay W.T."/>
            <person name="Walsh T.K."/>
            <person name="Anderson A."/>
            <person name="Anderson C.J."/>
            <person name="Asgari S."/>
            <person name="Board P.G."/>
            <person name="Bretschneider A."/>
            <person name="Campbell P.M."/>
            <person name="Chertemps T."/>
            <person name="Christeller J.T."/>
            <person name="Coppin C.W."/>
            <person name="Downes S.J."/>
            <person name="Duan G."/>
            <person name="Farnsworth C.A."/>
            <person name="Good R.T."/>
            <person name="Han L.B."/>
            <person name="Han Y.C."/>
            <person name="Hatje K."/>
            <person name="Horne I."/>
            <person name="Huang Y.P."/>
            <person name="Hughes D.S."/>
            <person name="Jacquin-Joly E."/>
            <person name="James W."/>
            <person name="Jhangiani S."/>
            <person name="Kollmar M."/>
            <person name="Kuwar S.S."/>
            <person name="Li S."/>
            <person name="Liu N.Y."/>
            <person name="Maibeche M.T."/>
            <person name="Miller J.R."/>
            <person name="Montagne N."/>
            <person name="Perry T."/>
            <person name="Qu J."/>
            <person name="Song S.V."/>
            <person name="Sutton G.G."/>
            <person name="Vogel H."/>
            <person name="Walenz B.P."/>
            <person name="Xu W."/>
            <person name="Zhang H.J."/>
            <person name="Zou Z."/>
            <person name="Batterham P."/>
            <person name="Edwards O.R."/>
            <person name="Feyereisen R."/>
            <person name="Gibbs R.A."/>
            <person name="Heckel D.G."/>
            <person name="McGrath A."/>
            <person name="Robin C."/>
            <person name="Scherer S.E."/>
            <person name="Worley K.C."/>
            <person name="Wu Y.D."/>
        </authorList>
    </citation>
    <scope>NUCLEOTIDE SEQUENCE [LARGE SCALE GENOMIC DNA]</scope>
    <source>
        <strain evidence="3">Harm_GR_Male_#8</strain>
        <tissue evidence="3">Whole organism</tissue>
    </source>
</reference>
<sequence length="261" mass="30695">MTNSESSRRGQRHNHRVKMEKIFQQVTRRHVRIKRRERRDNNSVLNKVLQEFLNIMRKCDSLFSSMNPKLEYLGSYFDGMRVGQPTEYDINVILTFHVNYSKIELDARDNQNGYTSIIMPEEFRRLSKTPATAIKGFKKTEIWCDRSHRLLVTGFRSWMQSVVDAALDTLPQEDGKRILKVQNKYFKILYKMSGPANTIKIYVEDDYVIDVDLVPTLAFELPKKPFNSKIDFNKVKQTKKAHYFAVPKPSDTNFSWSLRSI</sequence>
<dbReference type="OrthoDB" id="1877767at2759"/>
<organism evidence="3 4">
    <name type="scientific">Helicoverpa armigera</name>
    <name type="common">Cotton bollworm</name>
    <name type="synonym">Heliothis armigera</name>
    <dbReference type="NCBI Taxonomy" id="29058"/>
    <lineage>
        <taxon>Eukaryota</taxon>
        <taxon>Metazoa</taxon>
        <taxon>Ecdysozoa</taxon>
        <taxon>Arthropoda</taxon>
        <taxon>Hexapoda</taxon>
        <taxon>Insecta</taxon>
        <taxon>Pterygota</taxon>
        <taxon>Neoptera</taxon>
        <taxon>Endopterygota</taxon>
        <taxon>Lepidoptera</taxon>
        <taxon>Glossata</taxon>
        <taxon>Ditrysia</taxon>
        <taxon>Noctuoidea</taxon>
        <taxon>Noctuidae</taxon>
        <taxon>Heliothinae</taxon>
        <taxon>Helicoverpa</taxon>
    </lineage>
</organism>
<evidence type="ECO:0000313" key="4">
    <source>
        <dbReference type="Proteomes" id="UP000249218"/>
    </source>
</evidence>
<dbReference type="Proteomes" id="UP000249218">
    <property type="component" value="Unassembled WGS sequence"/>
</dbReference>
<protein>
    <recommendedName>
        <fullName evidence="2">Mab-21-like nucleotidyltransferase domain-containing protein</fullName>
    </recommendedName>
</protein>
<keyword evidence="4" id="KW-1185">Reference proteome</keyword>
<name>A0A2W1BDZ5_HELAM</name>
<dbReference type="AlphaFoldDB" id="A0A2W1BDZ5"/>
<evidence type="ECO:0000256" key="1">
    <source>
        <dbReference type="ARBA" id="ARBA00008307"/>
    </source>
</evidence>
<evidence type="ECO:0000313" key="3">
    <source>
        <dbReference type="EMBL" id="PZC71136.1"/>
    </source>
</evidence>
<dbReference type="PANTHER" id="PTHR10656:SF42">
    <property type="entry name" value="CYCLIC GMP-AMP SYNTHASE-LIKE PROTEIN-RELATED"/>
    <property type="match status" value="1"/>
</dbReference>
<comment type="similarity">
    <text evidence="1">Belongs to the mab-21 family.</text>
</comment>
<gene>
    <name evidence="3" type="primary">HaOG214040</name>
    <name evidence="3" type="ORF">B5X24_HaOG214040</name>
</gene>
<dbReference type="InterPro" id="IPR046903">
    <property type="entry name" value="Mab-21-like_nuc_Trfase"/>
</dbReference>
<dbReference type="Gene3D" id="3.30.460.90">
    <property type="match status" value="1"/>
</dbReference>
<accession>A0A2W1BDZ5</accession>
<dbReference type="EMBL" id="KZ150372">
    <property type="protein sequence ID" value="PZC71136.1"/>
    <property type="molecule type" value="Genomic_DNA"/>
</dbReference>
<evidence type="ECO:0000259" key="2">
    <source>
        <dbReference type="Pfam" id="PF03281"/>
    </source>
</evidence>
<dbReference type="PANTHER" id="PTHR10656">
    <property type="entry name" value="CELL FATE DETERMINING PROTEIN MAB21-RELATED"/>
    <property type="match status" value="1"/>
</dbReference>